<gene>
    <name evidence="2" type="ORF">L195_g048067</name>
</gene>
<dbReference type="PANTHER" id="PTHR32108:SF9">
    <property type="entry name" value="REVERSE TRANSCRIPTASE RNASE H-LIKE DOMAIN-CONTAINING PROTEIN"/>
    <property type="match status" value="1"/>
</dbReference>
<feature type="region of interest" description="Disordered" evidence="1">
    <location>
        <begin position="15"/>
        <end position="52"/>
    </location>
</feature>
<comment type="caution">
    <text evidence="2">The sequence shown here is derived from an EMBL/GenBank/DDBJ whole genome shotgun (WGS) entry which is preliminary data.</text>
</comment>
<evidence type="ECO:0000313" key="2">
    <source>
        <dbReference type="EMBL" id="PNX54448.1"/>
    </source>
</evidence>
<dbReference type="AlphaFoldDB" id="A0A2K3JK92"/>
<dbReference type="Proteomes" id="UP000236291">
    <property type="component" value="Unassembled WGS sequence"/>
</dbReference>
<evidence type="ECO:0000313" key="3">
    <source>
        <dbReference type="Proteomes" id="UP000236291"/>
    </source>
</evidence>
<evidence type="ECO:0000256" key="1">
    <source>
        <dbReference type="SAM" id="MobiDB-lite"/>
    </source>
</evidence>
<proteinExistence type="predicted"/>
<name>A0A2K3JK92_TRIPR</name>
<protein>
    <submittedName>
        <fullName evidence="2">Anthranilate synthase alpha</fullName>
    </submittedName>
</protein>
<reference evidence="2 3" key="1">
    <citation type="journal article" date="2014" name="Am. J. Bot.">
        <title>Genome assembly and annotation for red clover (Trifolium pratense; Fabaceae).</title>
        <authorList>
            <person name="Istvanek J."/>
            <person name="Jaros M."/>
            <person name="Krenek A."/>
            <person name="Repkova J."/>
        </authorList>
    </citation>
    <scope>NUCLEOTIDE SEQUENCE [LARGE SCALE GENOMIC DNA]</scope>
    <source>
        <strain evidence="3">cv. Tatra</strain>
        <tissue evidence="2">Young leaves</tissue>
    </source>
</reference>
<organism evidence="2 3">
    <name type="scientific">Trifolium pratense</name>
    <name type="common">Red clover</name>
    <dbReference type="NCBI Taxonomy" id="57577"/>
    <lineage>
        <taxon>Eukaryota</taxon>
        <taxon>Viridiplantae</taxon>
        <taxon>Streptophyta</taxon>
        <taxon>Embryophyta</taxon>
        <taxon>Tracheophyta</taxon>
        <taxon>Spermatophyta</taxon>
        <taxon>Magnoliopsida</taxon>
        <taxon>eudicotyledons</taxon>
        <taxon>Gunneridae</taxon>
        <taxon>Pentapetalae</taxon>
        <taxon>rosids</taxon>
        <taxon>fabids</taxon>
        <taxon>Fabales</taxon>
        <taxon>Fabaceae</taxon>
        <taxon>Papilionoideae</taxon>
        <taxon>50 kb inversion clade</taxon>
        <taxon>NPAAA clade</taxon>
        <taxon>Hologalegina</taxon>
        <taxon>IRL clade</taxon>
        <taxon>Trifolieae</taxon>
        <taxon>Trifolium</taxon>
    </lineage>
</organism>
<sequence>GFPILEANLKHVSRDYGRTPKRSRAVERGSQSVEHSNELDHTNPVREGRQPSVVPIASLPSAETMGGSPTPITSMSCASTSAAIGDASTKSPATSKRMHFDRIPVLYDQIMPCLIQKGLVEPRPLPPIKQPYPPGFDINVRCDYHAGSPGHNIEDCRAFKYKVQELINRKLLSFKKESCS</sequence>
<dbReference type="PANTHER" id="PTHR32108">
    <property type="entry name" value="DNA-DIRECTED RNA POLYMERASE SUBUNIT ALPHA"/>
    <property type="match status" value="1"/>
</dbReference>
<accession>A0A2K3JK92</accession>
<dbReference type="EMBL" id="ASHM01068020">
    <property type="protein sequence ID" value="PNX54448.1"/>
    <property type="molecule type" value="Genomic_DNA"/>
</dbReference>
<reference evidence="2 3" key="2">
    <citation type="journal article" date="2017" name="Front. Plant Sci.">
        <title>Gene Classification and Mining of Molecular Markers Useful in Red Clover (Trifolium pratense) Breeding.</title>
        <authorList>
            <person name="Istvanek J."/>
            <person name="Dluhosova J."/>
            <person name="Dluhos P."/>
            <person name="Patkova L."/>
            <person name="Nedelnik J."/>
            <person name="Repkova J."/>
        </authorList>
    </citation>
    <scope>NUCLEOTIDE SEQUENCE [LARGE SCALE GENOMIC DNA]</scope>
    <source>
        <strain evidence="3">cv. Tatra</strain>
        <tissue evidence="2">Young leaves</tissue>
    </source>
</reference>
<feature type="non-terminal residue" evidence="2">
    <location>
        <position position="1"/>
    </location>
</feature>
<feature type="compositionally biased region" description="Basic and acidic residues" evidence="1">
    <location>
        <begin position="35"/>
        <end position="49"/>
    </location>
</feature>